<dbReference type="InterPro" id="IPR007166">
    <property type="entry name" value="Class3_signal_pept_motif"/>
</dbReference>
<dbReference type="Proteomes" id="UP000774699">
    <property type="component" value="Unassembled WGS sequence"/>
</dbReference>
<feature type="region of interest" description="Disordered" evidence="1">
    <location>
        <begin position="54"/>
        <end position="73"/>
    </location>
</feature>
<sequence>MTKGQGSTEYLLLIAGAILVAVVVLFMLSSIAPAGEAILNSSVQTFEQTISTDNQNLLGGGQNNNPSPDTSSCGDNQITGIETCDVDFLGTTFFGNTTCASFGYDSGWLECTGCNIDSGNCYNKFKSSSGGGGGGGGGSSGGSGGGIPGGGDVCGDTLITGSETCDVSGNNGCSPGLGCNNCTSCSLPFSQVCGNGIIENGEVCELTGVSGCSGTDTCSSCTQCIADTTSPSISTFSITPGDGQASIQFTSVDPNPPANPVTSKLARSTTWSDIQNMTVSQFDNPPVGINIVFSGGNIESIVDGPLVNGQIIYYRLRACDSATPTPNCTLSTTLSTTPAAGSQSDITPPTIDLFSLTPSDASIDVDLSATDPAPASDPVQYIIIQGTSFNEVDTLPVKGTVSFDNPPATISVIYSNNHASGSNIRITDSQLTNQTTYYYRVRTCDAALPISNCSTSLTLGATPNSVPDTESPVIDSFTLLKGDARATITYLGHDLPVPSTLSYFIARSTDASAVTLLSNMSATGTTNSFDNPPAGVTIVHSTNTSGSWVDTPLTNGIQHYYRIRVCDSATPLNCTLSIIKTVVPASNPNIETTPPSISLSTNWDNALVTSTFSVSDDSSYPVSYYLFRSRSSTAINQIVVTSPNNMTIPIGVDTLISSTTATALTNQNYYDDQVVNGTTYYYRLAACDSASTSNCIISLASSETPKIPQLIFTHGTEETVFDWSSSPKCGIDDYPDLPAHAIWNNNEIILTSAHTENYFWKGTSFNNLQKDCTNVLSSTGSGNPADFDDDEWLNTLYSDGVIIHGIIHMEYHDHTAPCYPNGSTTCWYSGVTYASAPASSSINFTSPSIPNHIVAAPPESWSLSTMNGSVYGYISPTNIIQKDNFYYLFFLADQHAGSTPGGMCIIRTDDLSNPSSWMAWSGSLTNPQFDIPLNPAYLYPSKSPIVGPTHAPCAYLPNVQSLRSSITWNTYLNKYMLMGAGGWINGGNECGAYYALSDDLINWTPIQKIKALDLPFGQAGEPNCLGSWVSGATFNMYPSLIDHSATTINFEDSGQTPHLYWTRINNYLGAGNPNGNDRDLVRQQVTLCLENDPEYPNCTP</sequence>
<dbReference type="Gene3D" id="2.60.40.10">
    <property type="entry name" value="Immunoglobulins"/>
    <property type="match status" value="2"/>
</dbReference>
<dbReference type="EMBL" id="VGJJ01000001">
    <property type="protein sequence ID" value="MBM3281717.1"/>
    <property type="molecule type" value="Genomic_DNA"/>
</dbReference>
<name>A0A8T4C5Y3_9ARCH</name>
<reference evidence="2" key="1">
    <citation type="submission" date="2019-03" db="EMBL/GenBank/DDBJ databases">
        <title>Lake Tanganyika Metagenome-Assembled Genomes (MAGs).</title>
        <authorList>
            <person name="Tran P."/>
        </authorList>
    </citation>
    <scope>NUCLEOTIDE SEQUENCE</scope>
    <source>
        <strain evidence="2">M_DeepCast_50m_m2_156</strain>
    </source>
</reference>
<evidence type="ECO:0000313" key="3">
    <source>
        <dbReference type="Proteomes" id="UP000774699"/>
    </source>
</evidence>
<protein>
    <submittedName>
        <fullName evidence="2">Class III signal peptide-containing protein</fullName>
    </submittedName>
</protein>
<organism evidence="2 3">
    <name type="scientific">Candidatus Iainarchaeum sp</name>
    <dbReference type="NCBI Taxonomy" id="3101447"/>
    <lineage>
        <taxon>Archaea</taxon>
        <taxon>Candidatus Iainarchaeota</taxon>
        <taxon>Candidatus Iainarchaeia</taxon>
        <taxon>Candidatus Iainarchaeales</taxon>
        <taxon>Candidatus Iainarchaeaceae</taxon>
        <taxon>Candidatus Iainarchaeum</taxon>
    </lineage>
</organism>
<dbReference type="Pfam" id="PF04021">
    <property type="entry name" value="Class_IIIsignal"/>
    <property type="match status" value="1"/>
</dbReference>
<evidence type="ECO:0000313" key="2">
    <source>
        <dbReference type="EMBL" id="MBM3281717.1"/>
    </source>
</evidence>
<evidence type="ECO:0000256" key="1">
    <source>
        <dbReference type="SAM" id="MobiDB-lite"/>
    </source>
</evidence>
<dbReference type="AlphaFoldDB" id="A0A8T4C5Y3"/>
<proteinExistence type="predicted"/>
<accession>A0A8T4C5Y3</accession>
<comment type="caution">
    <text evidence="2">The sequence shown here is derived from an EMBL/GenBank/DDBJ whole genome shotgun (WGS) entry which is preliminary data.</text>
</comment>
<gene>
    <name evidence="2" type="ORF">FJY86_00010</name>
</gene>
<dbReference type="InterPro" id="IPR013783">
    <property type="entry name" value="Ig-like_fold"/>
</dbReference>